<dbReference type="InterPro" id="IPR027417">
    <property type="entry name" value="P-loop_NTPase"/>
</dbReference>
<gene>
    <name evidence="2" type="ORF">SYMBAF_10185</name>
</gene>
<dbReference type="InterPro" id="IPR003495">
    <property type="entry name" value="CobW/HypB/UreG_nucleotide-bd"/>
</dbReference>
<reference evidence="2 3" key="1">
    <citation type="journal article" date="2014" name="Genome Announc.">
        <title>Whole-Genome Sequence of Serratia symbiotica Strain CWBI-2.3T, a Free-Living Symbiont of the Black Bean Aphid Aphis fabae.</title>
        <authorList>
            <person name="Foray V."/>
            <person name="Grigorescu A.S."/>
            <person name="Sabri A."/>
            <person name="Haubruge E."/>
            <person name="Lognay G."/>
            <person name="Francis F."/>
            <person name="Fauconnier M.L."/>
            <person name="Hance T."/>
            <person name="Thonart P."/>
        </authorList>
    </citation>
    <scope>NUCLEOTIDE SEQUENCE [LARGE SCALE GENOMIC DNA]</scope>
    <source>
        <strain evidence="2">CWBI-2.3</strain>
    </source>
</reference>
<dbReference type="Gene3D" id="3.40.50.300">
    <property type="entry name" value="P-loop containing nucleotide triphosphate hydrolases"/>
    <property type="match status" value="1"/>
</dbReference>
<proteinExistence type="predicted"/>
<evidence type="ECO:0000313" key="2">
    <source>
        <dbReference type="EMBL" id="QLH63230.1"/>
    </source>
</evidence>
<evidence type="ECO:0000313" key="3">
    <source>
        <dbReference type="Proteomes" id="UP000042738"/>
    </source>
</evidence>
<accession>A0A7D5NRI0</accession>
<dbReference type="SUPFAM" id="SSF52540">
    <property type="entry name" value="P-loop containing nucleoside triphosphate hydrolases"/>
    <property type="match status" value="1"/>
</dbReference>
<protein>
    <recommendedName>
        <fullName evidence="1">CobW/HypB/UreG nucleotide-binding domain-containing protein</fullName>
    </recommendedName>
</protein>
<organism evidence="2 3">
    <name type="scientific">Serratia symbiotica</name>
    <dbReference type="NCBI Taxonomy" id="138074"/>
    <lineage>
        <taxon>Bacteria</taxon>
        <taxon>Pseudomonadati</taxon>
        <taxon>Pseudomonadota</taxon>
        <taxon>Gammaproteobacteria</taxon>
        <taxon>Enterobacterales</taxon>
        <taxon>Yersiniaceae</taxon>
        <taxon>Serratia</taxon>
    </lineage>
</organism>
<sequence>MTRTSLIIGFFGSGKTTTLRHLLAQKPEHQRWAVLVNELASTARC</sequence>
<dbReference type="Pfam" id="PF02492">
    <property type="entry name" value="cobW"/>
    <property type="match status" value="1"/>
</dbReference>
<feature type="domain" description="CobW/HypB/UreG nucleotide-binding" evidence="1">
    <location>
        <begin position="5"/>
        <end position="42"/>
    </location>
</feature>
<dbReference type="Proteomes" id="UP000042738">
    <property type="component" value="Chromosome"/>
</dbReference>
<evidence type="ECO:0000259" key="1">
    <source>
        <dbReference type="Pfam" id="PF02492"/>
    </source>
</evidence>
<dbReference type="AlphaFoldDB" id="A0A7D5NRI0"/>
<name>A0A7D5NRI0_9GAMM</name>
<dbReference type="EMBL" id="CP050855">
    <property type="protein sequence ID" value="QLH63230.1"/>
    <property type="molecule type" value="Genomic_DNA"/>
</dbReference>